<evidence type="ECO:0000256" key="1">
    <source>
        <dbReference type="ARBA" id="ARBA00022723"/>
    </source>
</evidence>
<dbReference type="InterPro" id="IPR050248">
    <property type="entry name" value="Polysacc_deacetylase_ArnD"/>
</dbReference>
<keyword evidence="5" id="KW-1185">Reference proteome</keyword>
<dbReference type="EMBL" id="QLSZ01000005">
    <property type="protein sequence ID" value="RAR72448.1"/>
    <property type="molecule type" value="Genomic_DNA"/>
</dbReference>
<evidence type="ECO:0000313" key="5">
    <source>
        <dbReference type="Proteomes" id="UP000248840"/>
    </source>
</evidence>
<dbReference type="PROSITE" id="PS51677">
    <property type="entry name" value="NODB"/>
    <property type="match status" value="1"/>
</dbReference>
<dbReference type="GO" id="GO:0016020">
    <property type="term" value="C:membrane"/>
    <property type="evidence" value="ECO:0007669"/>
    <property type="project" value="TreeGrafter"/>
</dbReference>
<dbReference type="PANTHER" id="PTHR10587">
    <property type="entry name" value="GLYCOSYL TRANSFERASE-RELATED"/>
    <property type="match status" value="1"/>
</dbReference>
<dbReference type="InterPro" id="IPR002509">
    <property type="entry name" value="NODB_dom"/>
</dbReference>
<name>A0A328YEL6_9FLAO</name>
<dbReference type="PANTHER" id="PTHR10587:SF133">
    <property type="entry name" value="CHITIN DEACETYLASE 1-RELATED"/>
    <property type="match status" value="1"/>
</dbReference>
<evidence type="ECO:0000313" key="4">
    <source>
        <dbReference type="EMBL" id="RAR72448.1"/>
    </source>
</evidence>
<dbReference type="Gene3D" id="3.20.20.370">
    <property type="entry name" value="Glycoside hydrolase/deacetylase"/>
    <property type="match status" value="1"/>
</dbReference>
<accession>A0A328YEL6</accession>
<proteinExistence type="predicted"/>
<dbReference type="InterPro" id="IPR011330">
    <property type="entry name" value="Glyco_hydro/deAcase_b/a-brl"/>
</dbReference>
<organism evidence="4 5">
    <name type="scientific">Flavobacterium aciduliphilum</name>
    <dbReference type="NCBI Taxonomy" id="1101402"/>
    <lineage>
        <taxon>Bacteria</taxon>
        <taxon>Pseudomonadati</taxon>
        <taxon>Bacteroidota</taxon>
        <taxon>Flavobacteriia</taxon>
        <taxon>Flavobacteriales</taxon>
        <taxon>Flavobacteriaceae</taxon>
        <taxon>Flavobacterium</taxon>
    </lineage>
</organism>
<protein>
    <submittedName>
        <fullName evidence="4">Peptidoglycan/xylan/chitin deacetylase (PgdA/CDA1 family)</fullName>
    </submittedName>
</protein>
<reference evidence="4 5" key="1">
    <citation type="submission" date="2018-06" db="EMBL/GenBank/DDBJ databases">
        <title>Genomic Encyclopedia of Archaeal and Bacterial Type Strains, Phase II (KMG-II): from individual species to whole genera.</title>
        <authorList>
            <person name="Goeker M."/>
        </authorList>
    </citation>
    <scope>NUCLEOTIDE SEQUENCE [LARGE SCALE GENOMIC DNA]</scope>
    <source>
        <strain evidence="4 5">DSM 25663</strain>
    </source>
</reference>
<dbReference type="GO" id="GO:0046872">
    <property type="term" value="F:metal ion binding"/>
    <property type="evidence" value="ECO:0007669"/>
    <property type="project" value="UniProtKB-KW"/>
</dbReference>
<keyword evidence="2" id="KW-0378">Hydrolase</keyword>
<dbReference type="GO" id="GO:0016810">
    <property type="term" value="F:hydrolase activity, acting on carbon-nitrogen (but not peptide) bonds"/>
    <property type="evidence" value="ECO:0007669"/>
    <property type="project" value="InterPro"/>
</dbReference>
<dbReference type="Proteomes" id="UP000248840">
    <property type="component" value="Unassembled WGS sequence"/>
</dbReference>
<keyword evidence="1" id="KW-0479">Metal-binding</keyword>
<comment type="caution">
    <text evidence="4">The sequence shown here is derived from an EMBL/GenBank/DDBJ whole genome shotgun (WGS) entry which is preliminary data.</text>
</comment>
<dbReference type="Pfam" id="PF01522">
    <property type="entry name" value="Polysacc_deac_1"/>
    <property type="match status" value="1"/>
</dbReference>
<dbReference type="AlphaFoldDB" id="A0A328YEL6"/>
<feature type="domain" description="NodB homology" evidence="3">
    <location>
        <begin position="44"/>
        <end position="225"/>
    </location>
</feature>
<evidence type="ECO:0000259" key="3">
    <source>
        <dbReference type="PROSITE" id="PS51677"/>
    </source>
</evidence>
<evidence type="ECO:0000256" key="2">
    <source>
        <dbReference type="ARBA" id="ARBA00022801"/>
    </source>
</evidence>
<gene>
    <name evidence="4" type="ORF">CLV55_10513</name>
</gene>
<dbReference type="CDD" id="cd10917">
    <property type="entry name" value="CE4_NodB_like_6s_7s"/>
    <property type="match status" value="1"/>
</dbReference>
<dbReference type="GO" id="GO:0005975">
    <property type="term" value="P:carbohydrate metabolic process"/>
    <property type="evidence" value="ECO:0007669"/>
    <property type="project" value="InterPro"/>
</dbReference>
<dbReference type="SUPFAM" id="SSF88713">
    <property type="entry name" value="Glycoside hydrolase/deacetylase"/>
    <property type="match status" value="1"/>
</dbReference>
<sequence length="228" mass="26820">MPISASNKIISTYFFIMKTNWVKTNWLVKKIFSKYIWEIPNNEKKVYLTFDDGPIPEITEWVLGQLESYNFKATFFCVGENIKKNPEIFKKILTNGHVVGNHTYNHIKGWNFDTKTYIENIYLFEQEWAKHTSERCYLFRPPYGKIKPSQSKILRKLGYKIIMWDILSYDFEQTLSPEACLDNVIKNITSGSIVVFHDSKKSFTNLEFALPKTLDFLKKNGYQSALIH</sequence>